<gene>
    <name evidence="1" type="ORF">ACEZDE_19325</name>
</gene>
<proteinExistence type="predicted"/>
<dbReference type="InterPro" id="IPR011604">
    <property type="entry name" value="PDDEXK-like_dom_sf"/>
</dbReference>
<reference evidence="1 2" key="1">
    <citation type="submission" date="2024-09" db="EMBL/GenBank/DDBJ databases">
        <authorList>
            <person name="Lee S.D."/>
        </authorList>
    </citation>
    <scope>NUCLEOTIDE SEQUENCE [LARGE SCALE GENOMIC DNA]</scope>
    <source>
        <strain evidence="1 2">N8-3</strain>
    </source>
</reference>
<dbReference type="Gene3D" id="3.90.320.10">
    <property type="match status" value="1"/>
</dbReference>
<evidence type="ECO:0000313" key="1">
    <source>
        <dbReference type="EMBL" id="MFC1418768.1"/>
    </source>
</evidence>
<keyword evidence="2" id="KW-1185">Reference proteome</keyword>
<accession>A0ABV6VYY3</accession>
<comment type="caution">
    <text evidence="1">The sequence shown here is derived from an EMBL/GenBank/DDBJ whole genome shotgun (WGS) entry which is preliminary data.</text>
</comment>
<dbReference type="RefSeq" id="WP_380537564.1">
    <property type="nucleotide sequence ID" value="NZ_JBHFAB010000013.1"/>
</dbReference>
<evidence type="ECO:0008006" key="3">
    <source>
        <dbReference type="Google" id="ProtNLM"/>
    </source>
</evidence>
<sequence length="345" mass="37897">MLDFSTLLTRAVPEAFRRASANDPHPPGLSLSGLGPCLRQAAFQAANTPYDPEHDDGGEKRSAWLGTAIHLWFLPILAEALSGYGEVVEVLVEDPITLTAASQQIPGRHDLYVRVRDTETGEEGGCIVDLKTVKEWALGKIVSYGPEEHQEWQVDGYALGRRQAGYPVTATAFIHMDRATGEDVITVRPFGQREAMAVIERVRLIYSHADQPLWAPTDLLGPDLDWRCRSCPFTRRCWPEITDGRSNHHAIDPAKRREIADAAAEYTAARTRETQAKADKQLAAAKLADAKSGSYKGPIGTFKIGRIPGKEIDDPEALSALLAEHDLTRPKKRSKESLTVTAITG</sequence>
<dbReference type="EMBL" id="JBHFAB010000013">
    <property type="protein sequence ID" value="MFC1418768.1"/>
    <property type="molecule type" value="Genomic_DNA"/>
</dbReference>
<protein>
    <recommendedName>
        <fullName evidence="3">PD-(D/E)XK endonuclease-like domain-containing protein</fullName>
    </recommendedName>
</protein>
<dbReference type="Proteomes" id="UP001592531">
    <property type="component" value="Unassembled WGS sequence"/>
</dbReference>
<name>A0ABV6VYY3_9ACTN</name>
<organism evidence="1 2">
    <name type="scientific">Streptacidiphilus cavernicola</name>
    <dbReference type="NCBI Taxonomy" id="3342716"/>
    <lineage>
        <taxon>Bacteria</taxon>
        <taxon>Bacillati</taxon>
        <taxon>Actinomycetota</taxon>
        <taxon>Actinomycetes</taxon>
        <taxon>Kitasatosporales</taxon>
        <taxon>Streptomycetaceae</taxon>
        <taxon>Streptacidiphilus</taxon>
    </lineage>
</organism>
<evidence type="ECO:0000313" key="2">
    <source>
        <dbReference type="Proteomes" id="UP001592531"/>
    </source>
</evidence>